<feature type="region of interest" description="Disordered" evidence="7">
    <location>
        <begin position="1"/>
        <end position="20"/>
    </location>
</feature>
<evidence type="ECO:0000259" key="8">
    <source>
        <dbReference type="Pfam" id="PF06807"/>
    </source>
</evidence>
<dbReference type="GO" id="GO:0031124">
    <property type="term" value="P:mRNA 3'-end processing"/>
    <property type="evidence" value="ECO:0007669"/>
    <property type="project" value="UniProtKB-UniRule"/>
</dbReference>
<proteinExistence type="inferred from homology"/>
<comment type="similarity">
    <text evidence="6">Belongs to the Clp1 family. Clp1 subfamily.</text>
</comment>
<comment type="subcellular location">
    <subcellularLocation>
        <location evidence="1 6">Nucleus</location>
    </subcellularLocation>
</comment>
<evidence type="ECO:0000256" key="4">
    <source>
        <dbReference type="ARBA" id="ARBA00022840"/>
    </source>
</evidence>
<feature type="binding site" evidence="6">
    <location>
        <position position="29"/>
    </location>
    <ligand>
        <name>ATP</name>
        <dbReference type="ChEBI" id="CHEBI:30616"/>
    </ligand>
</feature>
<keyword evidence="2 6" id="KW-0507">mRNA processing</keyword>
<dbReference type="Pfam" id="PF06807">
    <property type="entry name" value="Clp1"/>
    <property type="match status" value="1"/>
</dbReference>
<dbReference type="InterPro" id="IPR027417">
    <property type="entry name" value="P-loop_NTPase"/>
</dbReference>
<dbReference type="InterPro" id="IPR038239">
    <property type="entry name" value="Clp1_N_sf"/>
</dbReference>
<dbReference type="GO" id="GO:0005524">
    <property type="term" value="F:ATP binding"/>
    <property type="evidence" value="ECO:0007669"/>
    <property type="project" value="UniProtKB-UniRule"/>
</dbReference>
<dbReference type="InterPro" id="IPR032319">
    <property type="entry name" value="CLP1_P"/>
</dbReference>
<comment type="caution">
    <text evidence="11">The sequence shown here is derived from an EMBL/GenBank/DDBJ whole genome shotgun (WGS) entry which is preliminary data.</text>
</comment>
<dbReference type="Pfam" id="PF16573">
    <property type="entry name" value="CLP1_N"/>
    <property type="match status" value="1"/>
</dbReference>
<dbReference type="InterPro" id="IPR032324">
    <property type="entry name" value="Clp1_N"/>
</dbReference>
<keyword evidence="4 6" id="KW-0067">ATP-binding</keyword>
<dbReference type="FunFam" id="2.60.120.1030:FF:000001">
    <property type="entry name" value="Protein CLP1 homolog 5"/>
    <property type="match status" value="1"/>
</dbReference>
<reference evidence="11 12" key="1">
    <citation type="submission" date="2022-10" db="EMBL/GenBank/DDBJ databases">
        <title>WGS assembly of Paspalum vaginatum 540-79.</title>
        <authorList>
            <person name="Sun G."/>
            <person name="Wase N."/>
            <person name="Shu S."/>
            <person name="Jenkins J."/>
            <person name="Zhou B."/>
            <person name="Torres-Rodriguez J."/>
            <person name="Chen C."/>
            <person name="Sandor L."/>
            <person name="Plott C."/>
            <person name="Yoshinga Y."/>
            <person name="Daum C."/>
            <person name="Qi P."/>
            <person name="Barry K."/>
            <person name="Lipzen A."/>
            <person name="Berry L."/>
            <person name="Pedersen C."/>
            <person name="Gottilla T."/>
            <person name="Foltz A."/>
            <person name="Yu H."/>
            <person name="O'Malley R."/>
            <person name="Zhang C."/>
            <person name="Devos K."/>
            <person name="Sigmon B."/>
            <person name="Yu B."/>
            <person name="Obata T."/>
            <person name="Schmutz J."/>
            <person name="Schnable J."/>
        </authorList>
    </citation>
    <scope>NUCLEOTIDE SEQUENCE [LARGE SCALE GENOMIC DNA]</scope>
    <source>
        <strain evidence="12">cv. 540-79</strain>
    </source>
</reference>
<evidence type="ECO:0000256" key="6">
    <source>
        <dbReference type="HAMAP-Rule" id="MF_03035"/>
    </source>
</evidence>
<dbReference type="Pfam" id="PF16575">
    <property type="entry name" value="CLP1_P"/>
    <property type="match status" value="1"/>
</dbReference>
<evidence type="ECO:0000256" key="5">
    <source>
        <dbReference type="ARBA" id="ARBA00023242"/>
    </source>
</evidence>
<dbReference type="GO" id="GO:0006388">
    <property type="term" value="P:tRNA splicing, via endonucleolytic cleavage and ligation"/>
    <property type="evidence" value="ECO:0007669"/>
    <property type="project" value="TreeGrafter"/>
</dbReference>
<feature type="domain" description="Clp1 C-terminal" evidence="8">
    <location>
        <begin position="326"/>
        <end position="437"/>
    </location>
</feature>
<dbReference type="Gene3D" id="2.40.30.330">
    <property type="entry name" value="Pre-mRNA cleavage complex subunit Clp1, C-terminal domain"/>
    <property type="match status" value="1"/>
</dbReference>
<dbReference type="InterPro" id="IPR045116">
    <property type="entry name" value="Clp1/Grc3"/>
</dbReference>
<evidence type="ECO:0000259" key="9">
    <source>
        <dbReference type="Pfam" id="PF16573"/>
    </source>
</evidence>
<dbReference type="HAMAP" id="MF_03035">
    <property type="entry name" value="Clp1"/>
    <property type="match status" value="1"/>
</dbReference>
<dbReference type="InterPro" id="IPR028606">
    <property type="entry name" value="Clp1"/>
</dbReference>
<feature type="domain" description="Clp1 N-terminal" evidence="9">
    <location>
        <begin position="23"/>
        <end position="112"/>
    </location>
</feature>
<evidence type="ECO:0000256" key="7">
    <source>
        <dbReference type="SAM" id="MobiDB-lite"/>
    </source>
</evidence>
<dbReference type="InterPro" id="IPR038238">
    <property type="entry name" value="Clp1_C_sf"/>
</dbReference>
<evidence type="ECO:0000313" key="11">
    <source>
        <dbReference type="EMBL" id="KAJ1255915.1"/>
    </source>
</evidence>
<protein>
    <recommendedName>
        <fullName evidence="6">Protein CLP1 homolog</fullName>
    </recommendedName>
</protein>
<dbReference type="InterPro" id="IPR010655">
    <property type="entry name" value="Clp1_C"/>
</dbReference>
<dbReference type="GO" id="GO:0005849">
    <property type="term" value="C:mRNA cleavage factor complex"/>
    <property type="evidence" value="ECO:0007669"/>
    <property type="project" value="InterPro"/>
</dbReference>
<evidence type="ECO:0000256" key="1">
    <source>
        <dbReference type="ARBA" id="ARBA00004123"/>
    </source>
</evidence>
<accession>A0A9W7X9M1</accession>
<dbReference type="OrthoDB" id="258143at2759"/>
<evidence type="ECO:0000259" key="10">
    <source>
        <dbReference type="Pfam" id="PF16575"/>
    </source>
</evidence>
<evidence type="ECO:0000256" key="3">
    <source>
        <dbReference type="ARBA" id="ARBA00022741"/>
    </source>
</evidence>
<comment type="function">
    <text evidence="6">Required for endonucleolytic cleavage during polyadenylation-dependent pre-mRNA 3'-end formation.</text>
</comment>
<dbReference type="FunFam" id="3.40.50.300:FF:001231">
    <property type="entry name" value="Protein CLP1 homolog"/>
    <property type="match status" value="1"/>
</dbReference>
<dbReference type="PANTHER" id="PTHR12755">
    <property type="entry name" value="CLEAVAGE/POLYADENYLATION FACTOR IA SUBUNIT CLP1P"/>
    <property type="match status" value="1"/>
</dbReference>
<gene>
    <name evidence="11" type="ORF">BS78_K138900</name>
</gene>
<dbReference type="PANTHER" id="PTHR12755:SF6">
    <property type="entry name" value="POLYRIBONUCLEOTIDE 5'-HYDROXYL-KINASE CLP1"/>
    <property type="match status" value="1"/>
</dbReference>
<dbReference type="AlphaFoldDB" id="A0A9W7X9M1"/>
<dbReference type="FunFam" id="2.40.30.330:FF:000002">
    <property type="entry name" value="Protein CLP1 homolog"/>
    <property type="match status" value="1"/>
</dbReference>
<feature type="compositionally biased region" description="Low complexity" evidence="7">
    <location>
        <begin position="1"/>
        <end position="15"/>
    </location>
</feature>
<dbReference type="Proteomes" id="UP001164776">
    <property type="component" value="Unassembled WGS sequence"/>
</dbReference>
<name>A0A9W7X9M1_9POAL</name>
<organism evidence="11 12">
    <name type="scientific">Paspalum vaginatum</name>
    <name type="common">seashore paspalum</name>
    <dbReference type="NCBI Taxonomy" id="158149"/>
    <lineage>
        <taxon>Eukaryota</taxon>
        <taxon>Viridiplantae</taxon>
        <taxon>Streptophyta</taxon>
        <taxon>Embryophyta</taxon>
        <taxon>Tracheophyta</taxon>
        <taxon>Spermatophyta</taxon>
        <taxon>Magnoliopsida</taxon>
        <taxon>Liliopsida</taxon>
        <taxon>Poales</taxon>
        <taxon>Poaceae</taxon>
        <taxon>PACMAD clade</taxon>
        <taxon>Panicoideae</taxon>
        <taxon>Andropogonodae</taxon>
        <taxon>Paspaleae</taxon>
        <taxon>Paspalinae</taxon>
        <taxon>Paspalum</taxon>
    </lineage>
</organism>
<keyword evidence="5 6" id="KW-0539">Nucleus</keyword>
<dbReference type="EMBL" id="MU629619">
    <property type="protein sequence ID" value="KAJ1255915.1"/>
    <property type="molecule type" value="Genomic_DNA"/>
</dbReference>
<dbReference type="Gene3D" id="3.40.50.300">
    <property type="entry name" value="P-loop containing nucleotide triphosphate hydrolases"/>
    <property type="match status" value="1"/>
</dbReference>
<evidence type="ECO:0000313" key="12">
    <source>
        <dbReference type="Proteomes" id="UP001164776"/>
    </source>
</evidence>
<sequence length="438" mass="47331">MAATATAGAAVRSAAAPPPRQYKLAPQSELRVEVLPDAPLRVRLVAGTTEIFGTELPPEGLVPVPPRSKIAIFTWHGATVELDGVSESEYTSDETPMVIYVNAHAILDARRAGARVAAVQGGDLEASQGPRVIVVGPTDSGKSTLCKMLLSWAAKLGWKPTYVDLDIGQGSITIPGCISATPIEKPIDIVDGIPLEMPLVYFYGHPNPSINADAYKVLMKELAKTLEKQFSGNAESRAAGMVINTMGWVEGLGYELLLNAIDTFKANVVLVLGQEKLWKMLKDAKPNIDVVKLHKSEGVVLRNSKYRQRTRSFRIKEYFYGIANDLAPHSNIVNFSDVSVYRIGGGHQAPRSALPIGAEPVADPTRLVAVNISTDMVHTVLAVSYAKEPDEIISSNVAGFIHVTDVDIQRKKLTYIAPCPGDLPSRLLIASSLTWYEA</sequence>
<feature type="binding site" evidence="6">
    <location>
        <begin position="139"/>
        <end position="144"/>
    </location>
    <ligand>
        <name>ATP</name>
        <dbReference type="ChEBI" id="CHEBI:30616"/>
    </ligand>
</feature>
<feature type="domain" description="Clp1 P-loop" evidence="10">
    <location>
        <begin position="136"/>
        <end position="321"/>
    </location>
</feature>
<feature type="binding site" evidence="6">
    <location>
        <position position="69"/>
    </location>
    <ligand>
        <name>ATP</name>
        <dbReference type="ChEBI" id="CHEBI:30616"/>
    </ligand>
</feature>
<dbReference type="SUPFAM" id="SSF52540">
    <property type="entry name" value="P-loop containing nucleoside triphosphate hydrolases"/>
    <property type="match status" value="2"/>
</dbReference>
<dbReference type="Gene3D" id="2.60.120.1030">
    <property type="entry name" value="Clp1, DNA binding domain"/>
    <property type="match status" value="1"/>
</dbReference>
<dbReference type="GO" id="GO:0051731">
    <property type="term" value="F:polynucleotide 5'-hydroxyl-kinase activity"/>
    <property type="evidence" value="ECO:0007669"/>
    <property type="project" value="InterPro"/>
</dbReference>
<keyword evidence="12" id="KW-1185">Reference proteome</keyword>
<keyword evidence="3 6" id="KW-0547">Nucleotide-binding</keyword>
<evidence type="ECO:0000256" key="2">
    <source>
        <dbReference type="ARBA" id="ARBA00022664"/>
    </source>
</evidence>